<dbReference type="Gene3D" id="3.40.630.30">
    <property type="match status" value="1"/>
</dbReference>
<evidence type="ECO:0000313" key="2">
    <source>
        <dbReference type="EMBL" id="PSH55121.1"/>
    </source>
</evidence>
<organism evidence="2 3">
    <name type="scientific">Phyllobacterium endophyticum</name>
    <dbReference type="NCBI Taxonomy" id="1149773"/>
    <lineage>
        <taxon>Bacteria</taxon>
        <taxon>Pseudomonadati</taxon>
        <taxon>Pseudomonadota</taxon>
        <taxon>Alphaproteobacteria</taxon>
        <taxon>Hyphomicrobiales</taxon>
        <taxon>Phyllobacteriaceae</taxon>
        <taxon>Phyllobacterium</taxon>
    </lineage>
</organism>
<dbReference type="InterPro" id="IPR016181">
    <property type="entry name" value="Acyl_CoA_acyltransferase"/>
</dbReference>
<dbReference type="AlphaFoldDB" id="A0A2P7ALN9"/>
<gene>
    <name evidence="2" type="ORF">CU100_23860</name>
</gene>
<accession>A0A2P7ALN9</accession>
<dbReference type="EMBL" id="PGGN01000006">
    <property type="protein sequence ID" value="PSH55121.1"/>
    <property type="molecule type" value="Genomic_DNA"/>
</dbReference>
<dbReference type="CDD" id="cd04301">
    <property type="entry name" value="NAT_SF"/>
    <property type="match status" value="1"/>
</dbReference>
<dbReference type="OrthoDB" id="359414at2"/>
<dbReference type="SUPFAM" id="SSF55729">
    <property type="entry name" value="Acyl-CoA N-acyltransferases (Nat)"/>
    <property type="match status" value="1"/>
</dbReference>
<keyword evidence="3" id="KW-1185">Reference proteome</keyword>
<comment type="caution">
    <text evidence="2">The sequence shown here is derived from an EMBL/GenBank/DDBJ whole genome shotgun (WGS) entry which is preliminary data.</text>
</comment>
<reference evidence="3" key="1">
    <citation type="submission" date="2017-11" db="EMBL/GenBank/DDBJ databases">
        <authorList>
            <person name="Kuznetsova I."/>
            <person name="Sazanova A."/>
            <person name="Chirak E."/>
            <person name="Safronova V."/>
            <person name="Willems A."/>
        </authorList>
    </citation>
    <scope>NUCLEOTIDE SEQUENCE [LARGE SCALE GENOMIC DNA]</scope>
    <source>
        <strain evidence="3">PEPV15</strain>
    </source>
</reference>
<dbReference type="Proteomes" id="UP000241158">
    <property type="component" value="Unassembled WGS sequence"/>
</dbReference>
<name>A0A2P7ALN9_9HYPH</name>
<evidence type="ECO:0000259" key="1">
    <source>
        <dbReference type="PROSITE" id="PS51186"/>
    </source>
</evidence>
<sequence length="164" mass="17971">MPHWRLMKAGDLASVCAIAAEVHPDFPEDDAVFANRMMLHGQGAYILESGAAALGYAITHPWKSFDIPALNTVLVTLPGGSENYYIHDIALVKAARGSGTAGKIVTKVTDHARELGYRTMSLVAVNGSAPFWERHGFATADRPELVEKLKSYSEDARFMVRQLR</sequence>
<dbReference type="RefSeq" id="WP_106719234.1">
    <property type="nucleotide sequence ID" value="NZ_JACHXT010000002.1"/>
</dbReference>
<dbReference type="Pfam" id="PF00583">
    <property type="entry name" value="Acetyltransf_1"/>
    <property type="match status" value="1"/>
</dbReference>
<dbReference type="PROSITE" id="PS51186">
    <property type="entry name" value="GNAT"/>
    <property type="match status" value="1"/>
</dbReference>
<dbReference type="GO" id="GO:0016747">
    <property type="term" value="F:acyltransferase activity, transferring groups other than amino-acyl groups"/>
    <property type="evidence" value="ECO:0007669"/>
    <property type="project" value="InterPro"/>
</dbReference>
<keyword evidence="2" id="KW-0808">Transferase</keyword>
<dbReference type="InterPro" id="IPR000182">
    <property type="entry name" value="GNAT_dom"/>
</dbReference>
<feature type="domain" description="N-acetyltransferase" evidence="1">
    <location>
        <begin position="2"/>
        <end position="164"/>
    </location>
</feature>
<evidence type="ECO:0000313" key="3">
    <source>
        <dbReference type="Proteomes" id="UP000241158"/>
    </source>
</evidence>
<proteinExistence type="predicted"/>
<protein>
    <submittedName>
        <fullName evidence="2">GNAT family N-acetyltransferase</fullName>
    </submittedName>
</protein>